<evidence type="ECO:0000313" key="5">
    <source>
        <dbReference type="Proteomes" id="UP000243650"/>
    </source>
</evidence>
<organism evidence="4 5">
    <name type="scientific">Alkalicoccus urumqiensis</name>
    <name type="common">Bacillus urumqiensis</name>
    <dbReference type="NCBI Taxonomy" id="1548213"/>
    <lineage>
        <taxon>Bacteria</taxon>
        <taxon>Bacillati</taxon>
        <taxon>Bacillota</taxon>
        <taxon>Bacilli</taxon>
        <taxon>Bacillales</taxon>
        <taxon>Bacillaceae</taxon>
        <taxon>Alkalicoccus</taxon>
    </lineage>
</organism>
<comment type="caution">
    <text evidence="4">The sequence shown here is derived from an EMBL/GenBank/DDBJ whole genome shotgun (WGS) entry which is preliminary data.</text>
</comment>
<dbReference type="InterPro" id="IPR011659">
    <property type="entry name" value="WD40"/>
</dbReference>
<dbReference type="SUPFAM" id="SSF53474">
    <property type="entry name" value="alpha/beta-Hydrolases"/>
    <property type="match status" value="1"/>
</dbReference>
<gene>
    <name evidence="4" type="ORF">C6I21_11380</name>
</gene>
<dbReference type="Pfam" id="PF07676">
    <property type="entry name" value="PD40"/>
    <property type="match status" value="2"/>
</dbReference>
<dbReference type="InterPro" id="IPR011042">
    <property type="entry name" value="6-blade_b-propeller_TolB-like"/>
</dbReference>
<dbReference type="OrthoDB" id="108903at2"/>
<evidence type="ECO:0000259" key="3">
    <source>
        <dbReference type="Pfam" id="PF00326"/>
    </source>
</evidence>
<evidence type="ECO:0000256" key="1">
    <source>
        <dbReference type="ARBA" id="ARBA00022801"/>
    </source>
</evidence>
<name>A0A2P6MFF0_ALKUR</name>
<proteinExistence type="predicted"/>
<dbReference type="PANTHER" id="PTHR42776">
    <property type="entry name" value="SERINE PEPTIDASE S9 FAMILY MEMBER"/>
    <property type="match status" value="1"/>
</dbReference>
<keyword evidence="2" id="KW-0645">Protease</keyword>
<dbReference type="InterPro" id="IPR029058">
    <property type="entry name" value="AB_hydrolase_fold"/>
</dbReference>
<dbReference type="Gene3D" id="2.120.10.30">
    <property type="entry name" value="TolB, C-terminal domain"/>
    <property type="match status" value="2"/>
</dbReference>
<keyword evidence="2" id="KW-0720">Serine protease</keyword>
<evidence type="ECO:0000256" key="2">
    <source>
        <dbReference type="ARBA" id="ARBA00022825"/>
    </source>
</evidence>
<evidence type="ECO:0000313" key="4">
    <source>
        <dbReference type="EMBL" id="PRO65042.1"/>
    </source>
</evidence>
<feature type="domain" description="Peptidase S9 prolyl oligopeptidase catalytic" evidence="3">
    <location>
        <begin position="429"/>
        <end position="639"/>
    </location>
</feature>
<dbReference type="EMBL" id="PVNS01000010">
    <property type="protein sequence ID" value="PRO65042.1"/>
    <property type="molecule type" value="Genomic_DNA"/>
</dbReference>
<reference evidence="4 5" key="1">
    <citation type="submission" date="2018-03" db="EMBL/GenBank/DDBJ databases">
        <title>Bacillus urumqiensis sp. nov., a moderately haloalkaliphilic bacterium isolated from a salt lake.</title>
        <authorList>
            <person name="Zhao B."/>
            <person name="Liao Z."/>
        </authorList>
    </citation>
    <scope>NUCLEOTIDE SEQUENCE [LARGE SCALE GENOMIC DNA]</scope>
    <source>
        <strain evidence="4 5">BZ-SZ-XJ18</strain>
    </source>
</reference>
<dbReference type="InterPro" id="IPR001375">
    <property type="entry name" value="Peptidase_S9_cat"/>
</dbReference>
<dbReference type="GO" id="GO:0004252">
    <property type="term" value="F:serine-type endopeptidase activity"/>
    <property type="evidence" value="ECO:0007669"/>
    <property type="project" value="TreeGrafter"/>
</dbReference>
<dbReference type="Pfam" id="PF00326">
    <property type="entry name" value="Peptidase_S9"/>
    <property type="match status" value="1"/>
</dbReference>
<sequence length="639" mass="71223">MQKTAVTKQDLTSYHLLQHPAYSPDGTRFAFIRRRIEDDGYSSQLFVQEEGELLPRQWTFGSGEAASPAFSPDGKWIAYTYKKDGKPQLYRIPVHGGEAEKLTDLPGGCSAPFWHPDSGSVLFTTSVVPDTGEMDDREETDPLVITSVRHKSDAAGFLTNDRRQLARYDFAAASPTILTQSDHDLTLMDWNGTSILYLANREDAPRVGQDVYLYHPEEEKEELLLRGGFSGASFSPDGRSVAATGSDQAFDGATQDDIWLVDLQTQQSINLTAEVDMPFSDAMIADVQPVGGSTPVWAPDSRSVFVRASHHGETNVYQIPLEGPMEPVTTGAHHVFSHVVNPSSGQLTCGIASPVHPGEWYDVENGRPEAKTDFHSRYVEETELAEPTEHWVERDDGTLVHGWLLSNGTSGRPGILEIHGGPHAMYGAAFFHELQLLAAEGYAVFYANPRGSHGYGQAFVNAVRGDYGGEDYQDLMAFTDSILREHPWVDASRLGVTGGSYGGFMTNWITAHTDRFKAAATLRCISNWTSFYGVSDIGWFFTDWEIGTTFLEDPDTLWHHSPLKYVRQIKTPMLILHGEQDLRCPIEQAEQLFTALKMDGRDVRFVRFPKANHELSRSGPPALRRARLRELTDWFTEKL</sequence>
<dbReference type="Proteomes" id="UP000243650">
    <property type="component" value="Unassembled WGS sequence"/>
</dbReference>
<keyword evidence="1" id="KW-0378">Hydrolase</keyword>
<dbReference type="SUPFAM" id="SSF82171">
    <property type="entry name" value="DPP6 N-terminal domain-like"/>
    <property type="match status" value="1"/>
</dbReference>
<accession>A0A2P6MFF0</accession>
<keyword evidence="5" id="KW-1185">Reference proteome</keyword>
<dbReference type="RefSeq" id="WP_105959599.1">
    <property type="nucleotide sequence ID" value="NZ_PVNS01000010.1"/>
</dbReference>
<dbReference type="PANTHER" id="PTHR42776:SF27">
    <property type="entry name" value="DIPEPTIDYL PEPTIDASE FAMILY MEMBER 6"/>
    <property type="match status" value="1"/>
</dbReference>
<dbReference type="GO" id="GO:0006508">
    <property type="term" value="P:proteolysis"/>
    <property type="evidence" value="ECO:0007669"/>
    <property type="project" value="InterPro"/>
</dbReference>
<dbReference type="AlphaFoldDB" id="A0A2P6MFF0"/>
<dbReference type="Gene3D" id="3.40.50.1820">
    <property type="entry name" value="alpha/beta hydrolase"/>
    <property type="match status" value="1"/>
</dbReference>
<protein>
    <submittedName>
        <fullName evidence="4">Peptidase</fullName>
    </submittedName>
</protein>